<dbReference type="KEGG" id="lpi:LBPG_00751"/>
<protein>
    <submittedName>
        <fullName evidence="1">Uncharacterized protein</fullName>
    </submittedName>
</protein>
<proteinExistence type="predicted"/>
<evidence type="ECO:0000313" key="2">
    <source>
        <dbReference type="Proteomes" id="UP000015927"/>
    </source>
</evidence>
<organism evidence="1 2">
    <name type="scientific">Lacticaseibacillus paracasei subsp. paracasei 8700:2</name>
    <dbReference type="NCBI Taxonomy" id="537973"/>
    <lineage>
        <taxon>Bacteria</taxon>
        <taxon>Bacillati</taxon>
        <taxon>Bacillota</taxon>
        <taxon>Bacilli</taxon>
        <taxon>Lactobacillales</taxon>
        <taxon>Lactobacillaceae</taxon>
        <taxon>Lacticaseibacillus</taxon>
    </lineage>
</organism>
<dbReference type="Proteomes" id="UP000015927">
    <property type="component" value="Chromosome"/>
</dbReference>
<gene>
    <name evidence="1" type="ORF">LBPG_00751</name>
</gene>
<reference evidence="1 2" key="1">
    <citation type="submission" date="2010-12" db="EMBL/GenBank/DDBJ databases">
        <title>The Genome Sequence of Lactobacillus paracasei subsp. paracasei strain 8700:2.</title>
        <authorList>
            <consortium name="The Broad Institute Genome Sequencing Platform"/>
            <person name="Ward D."/>
            <person name="Earl A."/>
            <person name="Feldgarden M."/>
            <person name="Young S.K."/>
            <person name="Gargeya S."/>
            <person name="Zeng Q."/>
            <person name="Alvarado L."/>
            <person name="Berlin A."/>
            <person name="Bochicchio J."/>
            <person name="Chapman S.B."/>
            <person name="Chen Z."/>
            <person name="Freedman E."/>
            <person name="Gellesch M."/>
            <person name="Goldberg J."/>
            <person name="Griggs A."/>
            <person name="Gujja S."/>
            <person name="Heilman E."/>
            <person name="Heiman D."/>
            <person name="Howarth C."/>
            <person name="Mehta T."/>
            <person name="Neiman D."/>
            <person name="Pearson M."/>
            <person name="Roberts A."/>
            <person name="Saif S."/>
            <person name="Shea T."/>
            <person name="Shenoy N."/>
            <person name="Sisk P."/>
            <person name="Stolte C."/>
            <person name="Sykes S."/>
            <person name="White J."/>
            <person name="Yandava C."/>
            <person name="Saulnier D."/>
            <person name="Haas B."/>
            <person name="Nusbaum C."/>
            <person name="Birren B."/>
        </authorList>
    </citation>
    <scope>NUCLEOTIDE SEQUENCE [LARGE SCALE GENOMIC DNA]</scope>
    <source>
        <strain evidence="1 2">8700:2</strain>
    </source>
</reference>
<evidence type="ECO:0000313" key="1">
    <source>
        <dbReference type="EMBL" id="EEQ65302.1"/>
    </source>
</evidence>
<dbReference type="RefSeq" id="WP_003658442.1">
    <property type="nucleotide sequence ID" value="NC_022112.1"/>
</dbReference>
<dbReference type="EMBL" id="CP002391">
    <property type="protein sequence ID" value="EEQ65302.1"/>
    <property type="molecule type" value="Genomic_DNA"/>
</dbReference>
<dbReference type="AlphaFoldDB" id="A0A826HIE0"/>
<name>A0A826HIE0_LACPA</name>
<accession>A0A826HIE0</accession>
<sequence>MDGFLQNMLNNESVSSVIALIFNSASLIFQGNNKKDDEEVSAVAIESDKSSAVLTLNSRVIDGVDKLYAFDAFSEIRFALSKGTPTEVFALYSKIENIVSGKDGTEQIEFKKLKKKSKNGRTFIYSFDKDYVYSSRFANKVKPFLVFIQTKHKLHIIVVIMRQKPQGETINLGNKAWFRSMPQVSFNAESAEAYLENQLNKISEKYSDEFEVMETLKVIRELKSKIELGFIN</sequence>
<dbReference type="GeneID" id="57089772"/>